<organism evidence="3 4">
    <name type="scientific">Paenibacillus alvei TS-15</name>
    <dbReference type="NCBI Taxonomy" id="1117108"/>
    <lineage>
        <taxon>Bacteria</taxon>
        <taxon>Bacillati</taxon>
        <taxon>Bacillota</taxon>
        <taxon>Bacilli</taxon>
        <taxon>Bacillales</taxon>
        <taxon>Paenibacillaceae</taxon>
        <taxon>Paenibacillus</taxon>
    </lineage>
</organism>
<gene>
    <name evidence="3" type="ORF">PAALTS15_06674</name>
</gene>
<dbReference type="eggNOG" id="COG2226">
    <property type="taxonomic scope" value="Bacteria"/>
</dbReference>
<dbReference type="InterPro" id="IPR029063">
    <property type="entry name" value="SAM-dependent_MTases_sf"/>
</dbReference>
<dbReference type="eggNOG" id="COG0438">
    <property type="taxonomic scope" value="Bacteria"/>
</dbReference>
<dbReference type="Gene3D" id="3.40.50.150">
    <property type="entry name" value="Vaccinia Virus protein VP39"/>
    <property type="match status" value="1"/>
</dbReference>
<comment type="caution">
    <text evidence="3">The sequence shown here is derived from an EMBL/GenBank/DDBJ whole genome shotgun (WGS) entry which is preliminary data.</text>
</comment>
<accession>S9SQ74</accession>
<dbReference type="CDD" id="cd02440">
    <property type="entry name" value="AdoMet_MTases"/>
    <property type="match status" value="1"/>
</dbReference>
<dbReference type="PATRIC" id="fig|1117108.3.peg.1372"/>
<keyword evidence="1 3" id="KW-0808">Transferase</keyword>
<dbReference type="EMBL" id="ATMT01000028">
    <property type="protein sequence ID" value="EPY07907.1"/>
    <property type="molecule type" value="Genomic_DNA"/>
</dbReference>
<dbReference type="AlphaFoldDB" id="S9SQ74"/>
<dbReference type="Pfam" id="PF13692">
    <property type="entry name" value="Glyco_trans_1_4"/>
    <property type="match status" value="1"/>
</dbReference>
<evidence type="ECO:0000313" key="3">
    <source>
        <dbReference type="EMBL" id="EPY07907.1"/>
    </source>
</evidence>
<dbReference type="GO" id="GO:0016740">
    <property type="term" value="F:transferase activity"/>
    <property type="evidence" value="ECO:0007669"/>
    <property type="project" value="UniProtKB-KW"/>
</dbReference>
<dbReference type="Pfam" id="PF13649">
    <property type="entry name" value="Methyltransf_25"/>
    <property type="match status" value="1"/>
</dbReference>
<dbReference type="RefSeq" id="WP_021258812.1">
    <property type="nucleotide sequence ID" value="NZ_ATMT01000028.1"/>
</dbReference>
<sequence>MYTDRLMSKKLNLVIACIGYKMRTDIDAITQEARSHYEEYMKSGLFNIKFASIELTEQKSEVYDTQQDVYYWGKGFGDSFAEHDIDIVHLFCDSLDGYYILEQNIQGCAANVVLTLTGIPQFERYDIGYFTHLQHAIDVGNLTLFVQSSKSKSLLESRGLFSRIVRPKIKITKQNFTKKKHMQFTIGFASAPFSMDDWEGRGVNLLLDVASSLSEYHFKFAWRKHNYTDICDAIKERNIQNISVHNGHINMIDFYSDVDVMIAPFVTLSNNHSSPFSILEGLTLGIPSLVTNMTGIADLFNDGRVGLVANCSVEDISKKLQMIESNYGYFQHNATVELKNTLGSYSNDYIAVYADLQYKLPCPTLKEWDNALQQNGKYLVTGIEGMRSYYSDSRIAEEYDETRFTENPMKMYDMLEREAINLVIRQSFKKYGELTLLDIASGDGRILRELVQYGDVTAVENSLFMISVSARKLKTSNKMSYIKENFFEFHSDSKYDVITAFRFIRHFNYAERQKIYKKIYNMLNDNGLFIADFPDKGIESQLRDKEWFKYNVYDVFWTKQEVIHELADNNLELVRSIDIGEYLLSKNEVNNIELPLSRVAAFKKV</sequence>
<dbReference type="InterPro" id="IPR041698">
    <property type="entry name" value="Methyltransf_25"/>
</dbReference>
<dbReference type="Gene3D" id="3.40.50.2000">
    <property type="entry name" value="Glycogen Phosphorylase B"/>
    <property type="match status" value="1"/>
</dbReference>
<dbReference type="SUPFAM" id="SSF53756">
    <property type="entry name" value="UDP-Glycosyltransferase/glycogen phosphorylase"/>
    <property type="match status" value="1"/>
</dbReference>
<dbReference type="PANTHER" id="PTHR43861">
    <property type="entry name" value="TRANS-ACONITATE 2-METHYLTRANSFERASE-RELATED"/>
    <property type="match status" value="1"/>
</dbReference>
<dbReference type="Proteomes" id="UP000015344">
    <property type="component" value="Unassembled WGS sequence"/>
</dbReference>
<protein>
    <submittedName>
        <fullName evidence="3">Group 1 glycosyl transferase</fullName>
    </submittedName>
</protein>
<reference evidence="3 4" key="1">
    <citation type="submission" date="2013-05" db="EMBL/GenBank/DDBJ databases">
        <authorList>
            <person name="Strain E.A."/>
            <person name="Brown E."/>
            <person name="Allard M.W."/>
            <person name="Luo Y.L."/>
        </authorList>
    </citation>
    <scope>NUCLEOTIDE SEQUENCE [LARGE SCALE GENOMIC DNA]</scope>
    <source>
        <strain evidence="3 4">TS-15</strain>
    </source>
</reference>
<proteinExistence type="predicted"/>
<evidence type="ECO:0000313" key="4">
    <source>
        <dbReference type="Proteomes" id="UP000015344"/>
    </source>
</evidence>
<name>S9SQ74_PAEAL</name>
<evidence type="ECO:0000259" key="2">
    <source>
        <dbReference type="Pfam" id="PF13649"/>
    </source>
</evidence>
<feature type="domain" description="Methyltransferase" evidence="2">
    <location>
        <begin position="437"/>
        <end position="527"/>
    </location>
</feature>
<dbReference type="SUPFAM" id="SSF53335">
    <property type="entry name" value="S-adenosyl-L-methionine-dependent methyltransferases"/>
    <property type="match status" value="1"/>
</dbReference>
<evidence type="ECO:0000256" key="1">
    <source>
        <dbReference type="ARBA" id="ARBA00022679"/>
    </source>
</evidence>